<evidence type="ECO:0000256" key="1">
    <source>
        <dbReference type="ARBA" id="ARBA00001936"/>
    </source>
</evidence>
<keyword evidence="9" id="KW-1185">Reference proteome</keyword>
<keyword evidence="5" id="KW-0378">Hydrolase</keyword>
<evidence type="ECO:0008006" key="10">
    <source>
        <dbReference type="Google" id="ProtNLM"/>
    </source>
</evidence>
<dbReference type="GO" id="GO:0005739">
    <property type="term" value="C:mitochondrion"/>
    <property type="evidence" value="ECO:0007669"/>
    <property type="project" value="TreeGrafter"/>
</dbReference>
<comment type="cofactor">
    <cofactor evidence="2">
        <name>Mg(2+)</name>
        <dbReference type="ChEBI" id="CHEBI:18420"/>
    </cofactor>
</comment>
<name>A0AAW2EYX1_9HYME</name>
<evidence type="ECO:0000256" key="7">
    <source>
        <dbReference type="ARBA" id="ARBA00023211"/>
    </source>
</evidence>
<accession>A0AAW2EYX1</accession>
<evidence type="ECO:0000256" key="5">
    <source>
        <dbReference type="ARBA" id="ARBA00022801"/>
    </source>
</evidence>
<dbReference type="GO" id="GO:0046872">
    <property type="term" value="F:metal ion binding"/>
    <property type="evidence" value="ECO:0007669"/>
    <property type="project" value="UniProtKB-KW"/>
</dbReference>
<keyword evidence="6" id="KW-0460">Magnesium</keyword>
<protein>
    <recommendedName>
        <fullName evidence="10">Nucleoside diphosphate-linked moiety X motif 19</fullName>
    </recommendedName>
</protein>
<reference evidence="8 9" key="1">
    <citation type="submission" date="2023-03" db="EMBL/GenBank/DDBJ databases">
        <title>High recombination rates correlate with genetic variation in Cardiocondyla obscurior ants.</title>
        <authorList>
            <person name="Errbii M."/>
        </authorList>
    </citation>
    <scope>NUCLEOTIDE SEQUENCE [LARGE SCALE GENOMIC DNA]</scope>
    <source>
        <strain evidence="8">Alpha-2009</strain>
        <tissue evidence="8">Whole body</tissue>
    </source>
</reference>
<sequence length="362" mass="41273">MKAWQDAATLILAARHGQSCGRALSPAVHNYKLLCLKRHQKSSFMPGLYVFPGGTVDQADADLKWCKHLAAFGLDGDRLACLVPKTSSRPQIYQTKKNELLKEVSLRITAIRETFEECGILICRREKHRDAATGWAEHVSVPKSELRTWQSRVHDDATEFLNLCEKFECYPDLWALHEWRNWLTPTTAYEKRFNTAFYLTCMPHVPHAEYEAKEMEDLKWDTPDKLSSMGITFPPPQQCEIAHLTKIKSIDSLLNVAVKRNEEGAQLFLPVRFRMKDGTIQVLPGDTMYPDEASLVEKQLIDRSDITMSDFQKITAVKNRAEFHDSKVDVIFTDNGEDNCVAFPIPGYSKVAYGDKKTENKS</sequence>
<comment type="caution">
    <text evidence="8">The sequence shown here is derived from an EMBL/GenBank/DDBJ whole genome shotgun (WGS) entry which is preliminary data.</text>
</comment>
<evidence type="ECO:0000313" key="9">
    <source>
        <dbReference type="Proteomes" id="UP001430953"/>
    </source>
</evidence>
<dbReference type="AlphaFoldDB" id="A0AAW2EYX1"/>
<dbReference type="InterPro" id="IPR039121">
    <property type="entry name" value="NUDT19"/>
</dbReference>
<dbReference type="Gene3D" id="3.90.79.10">
    <property type="entry name" value="Nucleoside Triphosphate Pyrophosphohydrolase"/>
    <property type="match status" value="1"/>
</dbReference>
<organism evidence="8 9">
    <name type="scientific">Cardiocondyla obscurior</name>
    <dbReference type="NCBI Taxonomy" id="286306"/>
    <lineage>
        <taxon>Eukaryota</taxon>
        <taxon>Metazoa</taxon>
        <taxon>Ecdysozoa</taxon>
        <taxon>Arthropoda</taxon>
        <taxon>Hexapoda</taxon>
        <taxon>Insecta</taxon>
        <taxon>Pterygota</taxon>
        <taxon>Neoptera</taxon>
        <taxon>Endopterygota</taxon>
        <taxon>Hymenoptera</taxon>
        <taxon>Apocrita</taxon>
        <taxon>Aculeata</taxon>
        <taxon>Formicoidea</taxon>
        <taxon>Formicidae</taxon>
        <taxon>Myrmicinae</taxon>
        <taxon>Cardiocondyla</taxon>
    </lineage>
</organism>
<evidence type="ECO:0000256" key="2">
    <source>
        <dbReference type="ARBA" id="ARBA00001946"/>
    </source>
</evidence>
<evidence type="ECO:0000256" key="4">
    <source>
        <dbReference type="ARBA" id="ARBA00022723"/>
    </source>
</evidence>
<dbReference type="CDD" id="cd18870">
    <property type="entry name" value="NUDIX_AcylCoAdiphos_Nudt19"/>
    <property type="match status" value="1"/>
</dbReference>
<keyword evidence="4" id="KW-0479">Metal-binding</keyword>
<evidence type="ECO:0000313" key="8">
    <source>
        <dbReference type="EMBL" id="KAL0108483.1"/>
    </source>
</evidence>
<keyword evidence="7" id="KW-0464">Manganese</keyword>
<dbReference type="PANTHER" id="PTHR12318:SF0">
    <property type="entry name" value="ACYL-COENZYME A DIPHOSPHATASE NUDT19"/>
    <property type="match status" value="1"/>
</dbReference>
<dbReference type="GO" id="GO:0016818">
    <property type="term" value="F:hydrolase activity, acting on acid anhydrides, in phosphorus-containing anhydrides"/>
    <property type="evidence" value="ECO:0007669"/>
    <property type="project" value="InterPro"/>
</dbReference>
<dbReference type="SUPFAM" id="SSF55811">
    <property type="entry name" value="Nudix"/>
    <property type="match status" value="1"/>
</dbReference>
<comment type="cofactor">
    <cofactor evidence="1">
        <name>Mn(2+)</name>
        <dbReference type="ChEBI" id="CHEBI:29035"/>
    </cofactor>
</comment>
<dbReference type="InterPro" id="IPR015797">
    <property type="entry name" value="NUDIX_hydrolase-like_dom_sf"/>
</dbReference>
<evidence type="ECO:0000256" key="3">
    <source>
        <dbReference type="ARBA" id="ARBA00005582"/>
    </source>
</evidence>
<comment type="similarity">
    <text evidence="3">Belongs to the Nudix hydrolase family.</text>
</comment>
<gene>
    <name evidence="8" type="ORF">PUN28_015196</name>
</gene>
<dbReference type="Proteomes" id="UP001430953">
    <property type="component" value="Unassembled WGS sequence"/>
</dbReference>
<proteinExistence type="inferred from homology"/>
<evidence type="ECO:0000256" key="6">
    <source>
        <dbReference type="ARBA" id="ARBA00022842"/>
    </source>
</evidence>
<dbReference type="PANTHER" id="PTHR12318">
    <property type="entry name" value="TESTOSTERONE-REGULATED PROTEIN RP2"/>
    <property type="match status" value="1"/>
</dbReference>
<dbReference type="EMBL" id="JADYXP020000016">
    <property type="protein sequence ID" value="KAL0108483.1"/>
    <property type="molecule type" value="Genomic_DNA"/>
</dbReference>